<dbReference type="EMBL" id="CP001103">
    <property type="protein sequence ID" value="AEA96799.1"/>
    <property type="molecule type" value="Genomic_DNA"/>
</dbReference>
<keyword evidence="1" id="KW-0812">Transmembrane</keyword>
<feature type="transmembrane region" description="Helical" evidence="1">
    <location>
        <begin position="45"/>
        <end position="63"/>
    </location>
</feature>
<dbReference type="KEGG" id="amc:MADE_1003255"/>
<accession>F2G898</accession>
<reference evidence="2 3" key="2">
    <citation type="journal article" date="2015" name="Antonie Van Leeuwenhoek">
        <title>Ecophysiological diversity of a novel member of the genus Alteromonas, and description of Alteromonas mediterranea sp. nov.</title>
        <authorList>
            <person name="Ivanova E.P."/>
            <person name="Lopez-Perez M."/>
            <person name="Zabalos M."/>
            <person name="Nguyen S.H."/>
            <person name="Webb H.K."/>
            <person name="Ryan J."/>
            <person name="Lagutin K."/>
            <person name="Vyssotski M."/>
            <person name="Crawford R.J."/>
            <person name="Rodriguez-Valera F."/>
        </authorList>
    </citation>
    <scope>NUCLEOTIDE SEQUENCE [LARGE SCALE GENOMIC DNA]</scope>
    <source>
        <strain evidence="3">DSM 17117 / CIP 110805 / LMG 28347 / Deep ecotype</strain>
    </source>
</reference>
<keyword evidence="1" id="KW-0472">Membrane</keyword>
<evidence type="ECO:0000313" key="3">
    <source>
        <dbReference type="Proteomes" id="UP000001870"/>
    </source>
</evidence>
<evidence type="ECO:0000313" key="2">
    <source>
        <dbReference type="EMBL" id="AEA96799.1"/>
    </source>
</evidence>
<organism evidence="2 3">
    <name type="scientific">Alteromonas mediterranea (strain DSM 17117 / CIP 110805 / LMG 28347 / Deep ecotype)</name>
    <dbReference type="NCBI Taxonomy" id="1774373"/>
    <lineage>
        <taxon>Bacteria</taxon>
        <taxon>Pseudomonadati</taxon>
        <taxon>Pseudomonadota</taxon>
        <taxon>Gammaproteobacteria</taxon>
        <taxon>Alteromonadales</taxon>
        <taxon>Alteromonadaceae</taxon>
        <taxon>Alteromonas/Salinimonas group</taxon>
        <taxon>Alteromonas</taxon>
    </lineage>
</organism>
<dbReference type="Proteomes" id="UP000001870">
    <property type="component" value="Chromosome"/>
</dbReference>
<keyword evidence="1" id="KW-1133">Transmembrane helix</keyword>
<dbReference type="HOGENOM" id="CLU_1700546_0_0_6"/>
<sequence length="154" mass="17292">MHLTKKLSHSLRSLGRIHAGRLRHYAPHACAPYLKVISQIKAMKIFFFIIGVALYLAALNLLVKGHKSLNLRFGWPTPSGLANNALCYFFFAAFICVVIPFAFFFPLWLNTFLPVLQSTQTNNALLILLGGFVLSVTMWLNYKKSKQGSFNSGL</sequence>
<evidence type="ECO:0000256" key="1">
    <source>
        <dbReference type="SAM" id="Phobius"/>
    </source>
</evidence>
<feature type="transmembrane region" description="Helical" evidence="1">
    <location>
        <begin position="84"/>
        <end position="104"/>
    </location>
</feature>
<feature type="transmembrane region" description="Helical" evidence="1">
    <location>
        <begin position="124"/>
        <end position="142"/>
    </location>
</feature>
<gene>
    <name evidence="2" type="ordered locus">MADE_1003255</name>
</gene>
<protein>
    <submittedName>
        <fullName evidence="2">Uncharacterized protein</fullName>
    </submittedName>
</protein>
<keyword evidence="3" id="KW-1185">Reference proteome</keyword>
<name>F2G898_ALTMD</name>
<proteinExistence type="predicted"/>
<dbReference type="AlphaFoldDB" id="F2G898"/>
<reference evidence="2 3" key="1">
    <citation type="journal article" date="2008" name="ISME J.">
        <title>Comparative genomics of two ecotypes of the marine planktonic copiotroph Alteromonas macleodii suggests alternative lifestyles associated with different kinds of particulate organic matter.</title>
        <authorList>
            <person name="Ivars-Martinez E."/>
            <person name="Martin-Cuadrado A.B."/>
            <person name="D'Auria G."/>
            <person name="Mira A."/>
            <person name="Ferriera S."/>
            <person name="Johnson J."/>
            <person name="Friedman R."/>
            <person name="Rodriguez-Valera F."/>
        </authorList>
    </citation>
    <scope>NUCLEOTIDE SEQUENCE [LARGE SCALE GENOMIC DNA]</scope>
    <source>
        <strain evidence="3">DSM 17117 / CIP 110805 / LMG 28347 / Deep ecotype</strain>
    </source>
</reference>